<evidence type="ECO:0000313" key="2">
    <source>
        <dbReference type="EMBL" id="KAF5901296.1"/>
    </source>
</evidence>
<reference evidence="2" key="1">
    <citation type="submission" date="2020-07" db="EMBL/GenBank/DDBJ databases">
        <title>Clarias magur genome sequencing, assembly and annotation.</title>
        <authorList>
            <person name="Kushwaha B."/>
            <person name="Kumar R."/>
            <person name="Das P."/>
            <person name="Joshi C.G."/>
            <person name="Kumar D."/>
            <person name="Nagpure N.S."/>
            <person name="Pandey M."/>
            <person name="Agarwal S."/>
            <person name="Srivastava S."/>
            <person name="Singh M."/>
            <person name="Sahoo L."/>
            <person name="Jayasankar P."/>
            <person name="Meher P.K."/>
            <person name="Koringa P.G."/>
            <person name="Iquebal M.A."/>
            <person name="Das S.P."/>
            <person name="Bit A."/>
            <person name="Patnaik S."/>
            <person name="Patel N."/>
            <person name="Shah T.M."/>
            <person name="Hinsu A."/>
            <person name="Jena J.K."/>
        </authorList>
    </citation>
    <scope>NUCLEOTIDE SEQUENCE</scope>
    <source>
        <strain evidence="2">CIFAMagur01</strain>
        <tissue evidence="2">Testis</tissue>
    </source>
</reference>
<proteinExistence type="predicted"/>
<gene>
    <name evidence="2" type="ORF">DAT39_008992</name>
</gene>
<organism evidence="2 3">
    <name type="scientific">Clarias magur</name>
    <name type="common">Asian catfish</name>
    <name type="synonym">Macropteronotus magur</name>
    <dbReference type="NCBI Taxonomy" id="1594786"/>
    <lineage>
        <taxon>Eukaryota</taxon>
        <taxon>Metazoa</taxon>
        <taxon>Chordata</taxon>
        <taxon>Craniata</taxon>
        <taxon>Vertebrata</taxon>
        <taxon>Euteleostomi</taxon>
        <taxon>Actinopterygii</taxon>
        <taxon>Neopterygii</taxon>
        <taxon>Teleostei</taxon>
        <taxon>Ostariophysi</taxon>
        <taxon>Siluriformes</taxon>
        <taxon>Clariidae</taxon>
        <taxon>Clarias</taxon>
    </lineage>
</organism>
<name>A0A8J4U9I9_CLAMG</name>
<evidence type="ECO:0000313" key="3">
    <source>
        <dbReference type="Proteomes" id="UP000727407"/>
    </source>
</evidence>
<accession>A0A8J4U9I9</accession>
<dbReference type="Proteomes" id="UP000727407">
    <property type="component" value="Unassembled WGS sequence"/>
</dbReference>
<dbReference type="EMBL" id="QNUK01000115">
    <property type="protein sequence ID" value="KAF5901296.1"/>
    <property type="molecule type" value="Genomic_DNA"/>
</dbReference>
<evidence type="ECO:0000256" key="1">
    <source>
        <dbReference type="SAM" id="MobiDB-lite"/>
    </source>
</evidence>
<sequence length="57" mass="6530">MTVKSTLLTPQHRVSHSLRSHRSTADPRVRSETLARRFDPACERKDGTVTGDRNERI</sequence>
<feature type="region of interest" description="Disordered" evidence="1">
    <location>
        <begin position="1"/>
        <end position="57"/>
    </location>
</feature>
<feature type="compositionally biased region" description="Basic and acidic residues" evidence="1">
    <location>
        <begin position="23"/>
        <end position="57"/>
    </location>
</feature>
<dbReference type="AlphaFoldDB" id="A0A8J4U9I9"/>
<keyword evidence="3" id="KW-1185">Reference proteome</keyword>
<protein>
    <submittedName>
        <fullName evidence="2">Uncharacterized protein</fullName>
    </submittedName>
</protein>
<feature type="compositionally biased region" description="Basic residues" evidence="1">
    <location>
        <begin position="13"/>
        <end position="22"/>
    </location>
</feature>
<comment type="caution">
    <text evidence="2">The sequence shown here is derived from an EMBL/GenBank/DDBJ whole genome shotgun (WGS) entry which is preliminary data.</text>
</comment>